<name>A0A1I4CJ63_9RHOB</name>
<dbReference type="OrthoDB" id="7874985at2"/>
<evidence type="ECO:0000313" key="2">
    <source>
        <dbReference type="EMBL" id="SFK81294.1"/>
    </source>
</evidence>
<dbReference type="STRING" id="195913.SAMN04488004_102203"/>
<dbReference type="RefSeq" id="WP_090185144.1">
    <property type="nucleotide sequence ID" value="NZ_CP072991.1"/>
</dbReference>
<dbReference type="AlphaFoldDB" id="A0A1I4CJ63"/>
<feature type="chain" id="PRO_5011641672" evidence="1">
    <location>
        <begin position="21"/>
        <end position="123"/>
    </location>
</feature>
<dbReference type="Proteomes" id="UP000199550">
    <property type="component" value="Unassembled WGS sequence"/>
</dbReference>
<sequence length="123" mass="12336">MWITAIIPLFHRGIPALGLAAGLGLLAACDTSGGVQNPFTGVTSALNASDTQRGAVELAVKSEFPAILAQVDAGGGPALNAAFDAAGVPIEDRPARTIQLQRDAGLYASNPGALASTLLVWGG</sequence>
<reference evidence="2 3" key="1">
    <citation type="submission" date="2016-10" db="EMBL/GenBank/DDBJ databases">
        <authorList>
            <person name="de Groot N.N."/>
        </authorList>
    </citation>
    <scope>NUCLEOTIDE SEQUENCE [LARGE SCALE GENOMIC DNA]</scope>
    <source>
        <strain evidence="2 3">DSM 16199</strain>
    </source>
</reference>
<proteinExistence type="predicted"/>
<accession>A0A1I4CJ63</accession>
<organism evidence="2 3">
    <name type="scientific">Loktanella salsilacus</name>
    <dbReference type="NCBI Taxonomy" id="195913"/>
    <lineage>
        <taxon>Bacteria</taxon>
        <taxon>Pseudomonadati</taxon>
        <taxon>Pseudomonadota</taxon>
        <taxon>Alphaproteobacteria</taxon>
        <taxon>Rhodobacterales</taxon>
        <taxon>Roseobacteraceae</taxon>
        <taxon>Loktanella</taxon>
    </lineage>
</organism>
<dbReference type="GeneID" id="97891097"/>
<gene>
    <name evidence="2" type="ORF">SAMN04488004_102203</name>
</gene>
<protein>
    <submittedName>
        <fullName evidence="2">Uncharacterized protein</fullName>
    </submittedName>
</protein>
<evidence type="ECO:0000256" key="1">
    <source>
        <dbReference type="SAM" id="SignalP"/>
    </source>
</evidence>
<evidence type="ECO:0000313" key="3">
    <source>
        <dbReference type="Proteomes" id="UP000199550"/>
    </source>
</evidence>
<keyword evidence="3" id="KW-1185">Reference proteome</keyword>
<dbReference type="EMBL" id="FOTF01000002">
    <property type="protein sequence ID" value="SFK81294.1"/>
    <property type="molecule type" value="Genomic_DNA"/>
</dbReference>
<feature type="signal peptide" evidence="1">
    <location>
        <begin position="1"/>
        <end position="20"/>
    </location>
</feature>
<keyword evidence="1" id="KW-0732">Signal</keyword>